<evidence type="ECO:0000256" key="4">
    <source>
        <dbReference type="ARBA" id="ARBA00022692"/>
    </source>
</evidence>
<keyword evidence="7 9" id="KW-0472">Membrane</keyword>
<dbReference type="PANTHER" id="PTHR11795">
    <property type="entry name" value="BRANCHED-CHAIN AMINO ACID TRANSPORT SYSTEM PERMEASE PROTEIN LIVH"/>
    <property type="match status" value="1"/>
</dbReference>
<organism evidence="10 11">
    <name type="scientific">Pigmentiphaga daeguensis</name>
    <dbReference type="NCBI Taxonomy" id="414049"/>
    <lineage>
        <taxon>Bacteria</taxon>
        <taxon>Pseudomonadati</taxon>
        <taxon>Pseudomonadota</taxon>
        <taxon>Betaproteobacteria</taxon>
        <taxon>Burkholderiales</taxon>
        <taxon>Alcaligenaceae</taxon>
        <taxon>Pigmentiphaga</taxon>
    </lineage>
</organism>
<evidence type="ECO:0000256" key="5">
    <source>
        <dbReference type="ARBA" id="ARBA00022970"/>
    </source>
</evidence>
<evidence type="ECO:0000256" key="3">
    <source>
        <dbReference type="ARBA" id="ARBA00022475"/>
    </source>
</evidence>
<feature type="transmembrane region" description="Helical" evidence="9">
    <location>
        <begin position="12"/>
        <end position="35"/>
    </location>
</feature>
<sequence length="319" mass="33148">MDGLIVSLLNGLSYGLLLFMLSSGLTLIFSMMGIINFAHASFYMLGAYAAHTVAGALSPALATGAAFWVALFIAPVLVGLAGAAVERLALRRLRGRGHVAELLFTFALAMIIAELVQLAWGRSAVPYRMPAAWGEPLFSLGGHAFPVHRLVVALAAGLMLAGLWWGLTRTRTGLVVRAALSHPDMAQALGHDVPRVFMLVFGAGCLLAGMAGAIGGSVFVTEPGMAQALGPIVFVVTVVGGLGSLAGAFWASLLIGLLQTLAVGSAWSLAAPASWLGAADAARALADWPLSRVAPVLPYLLMVAVLAWRPRGLMGVRET</sequence>
<feature type="transmembrane region" description="Helical" evidence="9">
    <location>
        <begin position="196"/>
        <end position="219"/>
    </location>
</feature>
<dbReference type="Pfam" id="PF02653">
    <property type="entry name" value="BPD_transp_2"/>
    <property type="match status" value="1"/>
</dbReference>
<dbReference type="InterPro" id="IPR001851">
    <property type="entry name" value="ABC_transp_permease"/>
</dbReference>
<accession>A0ABN1CYX7</accession>
<reference evidence="10 11" key="1">
    <citation type="journal article" date="2019" name="Int. J. Syst. Evol. Microbiol.">
        <title>The Global Catalogue of Microorganisms (GCM) 10K type strain sequencing project: providing services to taxonomists for standard genome sequencing and annotation.</title>
        <authorList>
            <consortium name="The Broad Institute Genomics Platform"/>
            <consortium name="The Broad Institute Genome Sequencing Center for Infectious Disease"/>
            <person name="Wu L."/>
            <person name="Ma J."/>
        </authorList>
    </citation>
    <scope>NUCLEOTIDE SEQUENCE [LARGE SCALE GENOMIC DNA]</scope>
    <source>
        <strain evidence="10 11">JCM 14330</strain>
    </source>
</reference>
<dbReference type="EMBL" id="BAAAEN010000033">
    <property type="protein sequence ID" value="GAA0529805.1"/>
    <property type="molecule type" value="Genomic_DNA"/>
</dbReference>
<keyword evidence="5" id="KW-0029">Amino-acid transport</keyword>
<feature type="transmembrane region" description="Helical" evidence="9">
    <location>
        <begin position="67"/>
        <end position="90"/>
    </location>
</feature>
<dbReference type="CDD" id="cd06582">
    <property type="entry name" value="TM_PBP1_LivH_like"/>
    <property type="match status" value="1"/>
</dbReference>
<evidence type="ECO:0000256" key="1">
    <source>
        <dbReference type="ARBA" id="ARBA00004651"/>
    </source>
</evidence>
<keyword evidence="2" id="KW-0813">Transport</keyword>
<keyword evidence="6 9" id="KW-1133">Transmembrane helix</keyword>
<evidence type="ECO:0000256" key="7">
    <source>
        <dbReference type="ARBA" id="ARBA00023136"/>
    </source>
</evidence>
<gene>
    <name evidence="10" type="ORF">GCM10009097_54120</name>
</gene>
<dbReference type="PANTHER" id="PTHR11795:SF442">
    <property type="entry name" value="ABC TRANSPORTER ATP-BINDING PROTEIN"/>
    <property type="match status" value="1"/>
</dbReference>
<dbReference type="Proteomes" id="UP001501706">
    <property type="component" value="Unassembled WGS sequence"/>
</dbReference>
<protein>
    <submittedName>
        <fullName evidence="10">Branched-chain amino acid ABC transporter permease</fullName>
    </submittedName>
</protein>
<name>A0ABN1CYX7_9BURK</name>
<feature type="transmembrane region" description="Helical" evidence="9">
    <location>
        <begin position="102"/>
        <end position="120"/>
    </location>
</feature>
<keyword evidence="11" id="KW-1185">Reference proteome</keyword>
<feature type="transmembrane region" description="Helical" evidence="9">
    <location>
        <begin position="290"/>
        <end position="308"/>
    </location>
</feature>
<proteinExistence type="inferred from homology"/>
<keyword evidence="3" id="KW-1003">Cell membrane</keyword>
<evidence type="ECO:0000256" key="6">
    <source>
        <dbReference type="ARBA" id="ARBA00022989"/>
    </source>
</evidence>
<comment type="subcellular location">
    <subcellularLocation>
        <location evidence="1">Cell membrane</location>
        <topology evidence="1">Multi-pass membrane protein</topology>
    </subcellularLocation>
</comment>
<evidence type="ECO:0000256" key="8">
    <source>
        <dbReference type="ARBA" id="ARBA00037998"/>
    </source>
</evidence>
<feature type="transmembrane region" description="Helical" evidence="9">
    <location>
        <begin position="225"/>
        <end position="242"/>
    </location>
</feature>
<evidence type="ECO:0000256" key="9">
    <source>
        <dbReference type="SAM" id="Phobius"/>
    </source>
</evidence>
<feature type="transmembrane region" description="Helical" evidence="9">
    <location>
        <begin position="147"/>
        <end position="167"/>
    </location>
</feature>
<evidence type="ECO:0000256" key="2">
    <source>
        <dbReference type="ARBA" id="ARBA00022448"/>
    </source>
</evidence>
<dbReference type="RefSeq" id="WP_343928557.1">
    <property type="nucleotide sequence ID" value="NZ_BAAAEN010000033.1"/>
</dbReference>
<evidence type="ECO:0000313" key="10">
    <source>
        <dbReference type="EMBL" id="GAA0529805.1"/>
    </source>
</evidence>
<comment type="similarity">
    <text evidence="8">Belongs to the binding-protein-dependent transport system permease family. LivHM subfamily.</text>
</comment>
<dbReference type="InterPro" id="IPR052157">
    <property type="entry name" value="BCAA_transport_permease"/>
</dbReference>
<comment type="caution">
    <text evidence="10">The sequence shown here is derived from an EMBL/GenBank/DDBJ whole genome shotgun (WGS) entry which is preliminary data.</text>
</comment>
<feature type="transmembrane region" description="Helical" evidence="9">
    <location>
        <begin position="249"/>
        <end position="270"/>
    </location>
</feature>
<keyword evidence="4 9" id="KW-0812">Transmembrane</keyword>
<evidence type="ECO:0000313" key="11">
    <source>
        <dbReference type="Proteomes" id="UP001501706"/>
    </source>
</evidence>